<evidence type="ECO:0008006" key="4">
    <source>
        <dbReference type="Google" id="ProtNLM"/>
    </source>
</evidence>
<keyword evidence="1" id="KW-1133">Transmembrane helix</keyword>
<dbReference type="RefSeq" id="WP_188866863.1">
    <property type="nucleotide sequence ID" value="NZ_BMNW01000006.1"/>
</dbReference>
<keyword evidence="1" id="KW-0812">Transmembrane</keyword>
<name>A0ABQ2GX42_9PSED</name>
<keyword evidence="3" id="KW-1185">Reference proteome</keyword>
<accession>A0ABQ2GX42</accession>
<organism evidence="2 3">
    <name type="scientific">Pseudomonas asuensis</name>
    <dbReference type="NCBI Taxonomy" id="1825787"/>
    <lineage>
        <taxon>Bacteria</taxon>
        <taxon>Pseudomonadati</taxon>
        <taxon>Pseudomonadota</taxon>
        <taxon>Gammaproteobacteria</taxon>
        <taxon>Pseudomonadales</taxon>
        <taxon>Pseudomonadaceae</taxon>
        <taxon>Pseudomonas</taxon>
    </lineage>
</organism>
<gene>
    <name evidence="2" type="ORF">GCM10009425_29250</name>
</gene>
<evidence type="ECO:0000313" key="2">
    <source>
        <dbReference type="EMBL" id="GGM16469.1"/>
    </source>
</evidence>
<dbReference type="EMBL" id="BMNW01000006">
    <property type="protein sequence ID" value="GGM16469.1"/>
    <property type="molecule type" value="Genomic_DNA"/>
</dbReference>
<feature type="transmembrane region" description="Helical" evidence="1">
    <location>
        <begin position="86"/>
        <end position="108"/>
    </location>
</feature>
<proteinExistence type="predicted"/>
<comment type="caution">
    <text evidence="2">The sequence shown here is derived from an EMBL/GenBank/DDBJ whole genome shotgun (WGS) entry which is preliminary data.</text>
</comment>
<protein>
    <recommendedName>
        <fullName evidence="4">DUF3137 domain-containing protein</fullName>
    </recommendedName>
</protein>
<feature type="transmembrane region" description="Helical" evidence="1">
    <location>
        <begin position="52"/>
        <end position="74"/>
    </location>
</feature>
<sequence length="353" mass="39984">MRGLKFSHNARLGRLVDDGYRELEKATSRDDLFAIIDTFESFPGPKTFQPTLGLGSLVSGALLILLSLILYNSLHSPLDFGSYQHSASVCIGIVGSFAVLAGICILIGQANNIPMLSKVLIRKMILIEMKLHPLDDYRYLILERISADFGDYQREGHSRELVVAQDNSLKPSSDPCQSFSYYELAYAEKRVEVNYNTERARDECKEVIHHFKRYSLIFDFQGLRGLTIRTHAAGILSDRRVWLDTRDSVFDQLFRLSGDSLLECETLLKNDLLGLFIELESFLTRPSLEFSEKGQLCLSFDDDLLKPAIEEDLSLPAALRIKLEHGTATSRFIEVLEWIERLQKQVNTITPSA</sequence>
<evidence type="ECO:0000256" key="1">
    <source>
        <dbReference type="SAM" id="Phobius"/>
    </source>
</evidence>
<reference evidence="3" key="1">
    <citation type="journal article" date="2019" name="Int. J. Syst. Evol. Microbiol.">
        <title>The Global Catalogue of Microorganisms (GCM) 10K type strain sequencing project: providing services to taxonomists for standard genome sequencing and annotation.</title>
        <authorList>
            <consortium name="The Broad Institute Genomics Platform"/>
            <consortium name="The Broad Institute Genome Sequencing Center for Infectious Disease"/>
            <person name="Wu L."/>
            <person name="Ma J."/>
        </authorList>
    </citation>
    <scope>NUCLEOTIDE SEQUENCE [LARGE SCALE GENOMIC DNA]</scope>
    <source>
        <strain evidence="3">JCM 13501</strain>
    </source>
</reference>
<evidence type="ECO:0000313" key="3">
    <source>
        <dbReference type="Proteomes" id="UP000616499"/>
    </source>
</evidence>
<keyword evidence="1" id="KW-0472">Membrane</keyword>
<dbReference type="Proteomes" id="UP000616499">
    <property type="component" value="Unassembled WGS sequence"/>
</dbReference>